<organism evidence="2">
    <name type="scientific">Megabalanus volcano</name>
    <name type="common">Japanese megabalanine barnacle</name>
    <dbReference type="NCBI Taxonomy" id="266495"/>
    <lineage>
        <taxon>Eukaryota</taxon>
        <taxon>Metazoa</taxon>
        <taxon>Ecdysozoa</taxon>
        <taxon>Arthropoda</taxon>
        <taxon>Crustacea</taxon>
        <taxon>Multicrustacea</taxon>
        <taxon>Cirripedia</taxon>
        <taxon>Thoracica</taxon>
        <taxon>Thoracicalcarea</taxon>
        <taxon>Balanomorpha</taxon>
        <taxon>Balanoidea</taxon>
        <taxon>Balanidae</taxon>
        <taxon>Megabalaninae</taxon>
        <taxon>Megabalanus</taxon>
    </lineage>
</organism>
<evidence type="ECO:0000313" key="2">
    <source>
        <dbReference type="EMBL" id="ATQ64325.1"/>
    </source>
</evidence>
<feature type="chain" id="PRO_5013884482" evidence="1">
    <location>
        <begin position="24"/>
        <end position="96"/>
    </location>
</feature>
<protein>
    <submittedName>
        <fullName evidence="2">C-type allatostatin</fullName>
    </submittedName>
</protein>
<dbReference type="EMBL" id="MF579247">
    <property type="protein sequence ID" value="ATQ64325.1"/>
    <property type="molecule type" value="mRNA"/>
</dbReference>
<reference evidence="2" key="1">
    <citation type="journal article" date="2017" name="Int. J. Mol. Sci.">
        <title>Comparative Transcriptomic Analysis Reveals Candidate Genes and Pathways Involved in Larval Settlement of the Barnacle Megabalanus volcano.</title>
        <authorList>
            <person name="Yan G."/>
            <person name="Zhang G."/>
            <person name="Huang J."/>
            <person name="Lan Y."/>
            <person name="Sun J."/>
            <person name="Zeng C."/>
            <person name="Wang Y."/>
            <person name="Qian P.Y."/>
            <person name="He L."/>
        </authorList>
    </citation>
    <scope>NUCLEOTIDE SEQUENCE</scope>
</reference>
<feature type="signal peptide" evidence="1">
    <location>
        <begin position="1"/>
        <end position="23"/>
    </location>
</feature>
<accession>A0A2D2CNL8</accession>
<proteinExistence type="evidence at transcript level"/>
<evidence type="ECO:0000256" key="1">
    <source>
        <dbReference type="SAM" id="SignalP"/>
    </source>
</evidence>
<sequence>MTLARLTLLLALCLATLLSSVASKSLQKDVFSPHYEGEDHKLDVMPDDGTAETALLNYLYARQMLRRLSNNLDVTELQRKRSYWKQCSFNAVSCFG</sequence>
<dbReference type="AlphaFoldDB" id="A0A2D2CNL8"/>
<keyword evidence="1" id="KW-0732">Signal</keyword>
<name>A0A2D2CNL8_MEGVO</name>